<dbReference type="EMBL" id="LAJE02000339">
    <property type="protein sequence ID" value="OEO29033.1"/>
    <property type="molecule type" value="Genomic_DNA"/>
</dbReference>
<sequence length="243" mass="25992">MTSAWAARTAPIDDRGDPVHLHFAGHSFEPLPSGALWWAAEGVLLVADLHLEKLSSFARRGTLLPPYDTGLTLRRLEADLAATGATEVIALGDSFHRDEGTSTLQPADRLRLATLMGKARWTWISGNHDPAPHSLGGICVTGLSRAGLTLTHQPGAGQGVVAGHLHPAAHVAMNGRSIRRPCFVHDGRLMVLPAYGSATGSLNILSPAFVGLLHWPTLEVAMIGRGRVYPVSPKRLVPGYDMY</sequence>
<dbReference type="InterPro" id="IPR029052">
    <property type="entry name" value="Metallo-depent_PP-like"/>
</dbReference>
<evidence type="ECO:0008006" key="3">
    <source>
        <dbReference type="Google" id="ProtNLM"/>
    </source>
</evidence>
<evidence type="ECO:0000313" key="2">
    <source>
        <dbReference type="Proteomes" id="UP000095463"/>
    </source>
</evidence>
<proteinExistence type="predicted"/>
<accession>A0A1E5XKA6</accession>
<organism evidence="1 2">
    <name type="scientific">Devosia insulae DS-56</name>
    <dbReference type="NCBI Taxonomy" id="1116389"/>
    <lineage>
        <taxon>Bacteria</taxon>
        <taxon>Pseudomonadati</taxon>
        <taxon>Pseudomonadota</taxon>
        <taxon>Alphaproteobacteria</taxon>
        <taxon>Hyphomicrobiales</taxon>
        <taxon>Devosiaceae</taxon>
        <taxon>Devosia</taxon>
    </lineage>
</organism>
<keyword evidence="2" id="KW-1185">Reference proteome</keyword>
<dbReference type="AlphaFoldDB" id="A0A1E5XKA6"/>
<dbReference type="NCBIfam" id="TIGR04123">
    <property type="entry name" value="P_estr_lig_assc"/>
    <property type="match status" value="1"/>
</dbReference>
<reference evidence="1 2" key="1">
    <citation type="journal article" date="2015" name="Genome Announc.">
        <title>Genome Assemblies of Three Soil-Associated Devosia species: D. insulae, D. limi, and D. soli.</title>
        <authorList>
            <person name="Hassan Y.I."/>
            <person name="Lepp D."/>
            <person name="Zhou T."/>
        </authorList>
    </citation>
    <scope>NUCLEOTIDE SEQUENCE [LARGE SCALE GENOMIC DNA]</scope>
    <source>
        <strain evidence="1 2">DS-56</strain>
    </source>
</reference>
<dbReference type="PANTHER" id="PTHR39323">
    <property type="entry name" value="BLR1149 PROTEIN"/>
    <property type="match status" value="1"/>
</dbReference>
<dbReference type="Proteomes" id="UP000095463">
    <property type="component" value="Unassembled WGS sequence"/>
</dbReference>
<dbReference type="OrthoDB" id="9795838at2"/>
<evidence type="ECO:0000313" key="1">
    <source>
        <dbReference type="EMBL" id="OEO29033.1"/>
    </source>
</evidence>
<dbReference type="InterPro" id="IPR026336">
    <property type="entry name" value="PdeM-like"/>
</dbReference>
<dbReference type="PANTHER" id="PTHR39323:SF1">
    <property type="entry name" value="BLR1149 PROTEIN"/>
    <property type="match status" value="1"/>
</dbReference>
<dbReference type="SUPFAM" id="SSF56300">
    <property type="entry name" value="Metallo-dependent phosphatases"/>
    <property type="match status" value="1"/>
</dbReference>
<name>A0A1E5XKA6_9HYPH</name>
<protein>
    <recommendedName>
        <fullName evidence="3">Calcineurin-like phosphoesterase domain-containing protein</fullName>
    </recommendedName>
</protein>
<gene>
    <name evidence="1" type="ORF">VW23_027155</name>
</gene>
<comment type="caution">
    <text evidence="1">The sequence shown here is derived from an EMBL/GenBank/DDBJ whole genome shotgun (WGS) entry which is preliminary data.</text>
</comment>
<dbReference type="RefSeq" id="WP_069911654.1">
    <property type="nucleotide sequence ID" value="NZ_LAJE02000339.1"/>
</dbReference>